<dbReference type="STRING" id="595494.Tola_1967"/>
<evidence type="ECO:0000256" key="6">
    <source>
        <dbReference type="ARBA" id="ARBA00022989"/>
    </source>
</evidence>
<keyword evidence="2 9" id="KW-0813">Transport</keyword>
<dbReference type="eggNOG" id="COG1826">
    <property type="taxonomic scope" value="Bacteria"/>
</dbReference>
<evidence type="ECO:0000256" key="3">
    <source>
        <dbReference type="ARBA" id="ARBA00022475"/>
    </source>
</evidence>
<dbReference type="GO" id="GO:0043953">
    <property type="term" value="P:protein transport by the Tat complex"/>
    <property type="evidence" value="ECO:0007669"/>
    <property type="project" value="UniProtKB-UniRule"/>
</dbReference>
<reference evidence="12" key="1">
    <citation type="submission" date="2009-05" db="EMBL/GenBank/DDBJ databases">
        <title>Complete sequence of Tolumonas auensis DSM 9187.</title>
        <authorList>
            <consortium name="US DOE Joint Genome Institute"/>
            <person name="Lucas S."/>
            <person name="Copeland A."/>
            <person name="Lapidus A."/>
            <person name="Glavina del Rio T."/>
            <person name="Tice H."/>
            <person name="Bruce D."/>
            <person name="Goodwin L."/>
            <person name="Pitluck S."/>
            <person name="Chertkov O."/>
            <person name="Brettin T."/>
            <person name="Detter J.C."/>
            <person name="Han C."/>
            <person name="Larimer F."/>
            <person name="Land M."/>
            <person name="Hauser L."/>
            <person name="Kyrpides N."/>
            <person name="Mikhailova N."/>
            <person name="Spring S."/>
            <person name="Beller H."/>
        </authorList>
    </citation>
    <scope>NUCLEOTIDE SEQUENCE [LARGE SCALE GENOMIC DNA]</scope>
    <source>
        <strain evidence="12">DSM 9187 / TA4</strain>
    </source>
</reference>
<dbReference type="PANTHER" id="PTHR42982:SF1">
    <property type="entry name" value="SEC-INDEPENDENT PROTEIN TRANSLOCASE PROTEIN TATA"/>
    <property type="match status" value="1"/>
</dbReference>
<proteinExistence type="inferred from homology"/>
<dbReference type="AlphaFoldDB" id="C4L7F0"/>
<keyword evidence="4 9" id="KW-0812">Transmembrane</keyword>
<evidence type="ECO:0000256" key="9">
    <source>
        <dbReference type="HAMAP-Rule" id="MF_00236"/>
    </source>
</evidence>
<dbReference type="Gene3D" id="1.20.5.3310">
    <property type="match status" value="1"/>
</dbReference>
<dbReference type="Proteomes" id="UP000009073">
    <property type="component" value="Chromosome"/>
</dbReference>
<evidence type="ECO:0000256" key="5">
    <source>
        <dbReference type="ARBA" id="ARBA00022927"/>
    </source>
</evidence>
<dbReference type="KEGG" id="tau:Tola_1967"/>
<dbReference type="OrthoDB" id="7066617at2"/>
<keyword evidence="7 9" id="KW-0811">Translocation</keyword>
<name>C4L7F0_TOLAT</name>
<dbReference type="HOGENOM" id="CLU_086034_5_1_6"/>
<gene>
    <name evidence="9" type="primary">tatA</name>
    <name evidence="11" type="ordered locus">Tola_1967</name>
</gene>
<organism evidence="11 12">
    <name type="scientific">Tolumonas auensis (strain DSM 9187 / NBRC 110442 / TA 4)</name>
    <dbReference type="NCBI Taxonomy" id="595494"/>
    <lineage>
        <taxon>Bacteria</taxon>
        <taxon>Pseudomonadati</taxon>
        <taxon>Pseudomonadota</taxon>
        <taxon>Gammaproteobacteria</taxon>
        <taxon>Aeromonadales</taxon>
        <taxon>Aeromonadaceae</taxon>
        <taxon>Tolumonas</taxon>
    </lineage>
</organism>
<evidence type="ECO:0000313" key="11">
    <source>
        <dbReference type="EMBL" id="ACQ93566.1"/>
    </source>
</evidence>
<reference evidence="11 12" key="2">
    <citation type="journal article" date="2011" name="Stand. Genomic Sci.">
        <title>Complete genome sequence of Tolumonas auensis type strain (TA 4).</title>
        <authorList>
            <person name="Chertkov O."/>
            <person name="Copeland A."/>
            <person name="Lucas S."/>
            <person name="Lapidus A."/>
            <person name="Berry K.W."/>
            <person name="Detter J.C."/>
            <person name="Del Rio T.G."/>
            <person name="Hammon N."/>
            <person name="Dalin E."/>
            <person name="Tice H."/>
            <person name="Pitluck S."/>
            <person name="Richardson P."/>
            <person name="Bruce D."/>
            <person name="Goodwin L."/>
            <person name="Han C."/>
            <person name="Tapia R."/>
            <person name="Saunders E."/>
            <person name="Schmutz J."/>
            <person name="Brettin T."/>
            <person name="Larimer F."/>
            <person name="Land M."/>
            <person name="Hauser L."/>
            <person name="Spring S."/>
            <person name="Rohde M."/>
            <person name="Kyrpides N.C."/>
            <person name="Ivanova N."/>
            <person name="Goker M."/>
            <person name="Beller H.R."/>
            <person name="Klenk H.P."/>
            <person name="Woyke T."/>
        </authorList>
    </citation>
    <scope>NUCLEOTIDE SEQUENCE [LARGE SCALE GENOMIC DNA]</scope>
    <source>
        <strain evidence="12">DSM 9187 / TA4</strain>
    </source>
</reference>
<keyword evidence="9" id="KW-0997">Cell inner membrane</keyword>
<comment type="subcellular location">
    <subcellularLocation>
        <location evidence="9">Cell inner membrane</location>
        <topology evidence="9">Single-pass membrane protein</topology>
    </subcellularLocation>
    <subcellularLocation>
        <location evidence="1">Cell membrane</location>
        <topology evidence="1">Single-pass membrane protein</topology>
    </subcellularLocation>
</comment>
<evidence type="ECO:0000256" key="8">
    <source>
        <dbReference type="ARBA" id="ARBA00023136"/>
    </source>
</evidence>
<dbReference type="InterPro" id="IPR006312">
    <property type="entry name" value="TatA/E"/>
</dbReference>
<dbReference type="NCBIfam" id="TIGR01411">
    <property type="entry name" value="tatAE"/>
    <property type="match status" value="1"/>
</dbReference>
<dbReference type="EMBL" id="CP001616">
    <property type="protein sequence ID" value="ACQ93566.1"/>
    <property type="molecule type" value="Genomic_DNA"/>
</dbReference>
<dbReference type="GO" id="GO:0033281">
    <property type="term" value="C:TAT protein transport complex"/>
    <property type="evidence" value="ECO:0007669"/>
    <property type="project" value="UniProtKB-UniRule"/>
</dbReference>
<comment type="subunit">
    <text evidence="9">The Tat system comprises two distinct complexes: a TatABC complex, containing multiple copies of TatA, TatB and TatC subunits, and a separate TatA complex, containing only TatA subunits. Substrates initially bind to the TatABC complex, which probably triggers association of the separate TatA complex to form the active translocon.</text>
</comment>
<comment type="function">
    <text evidence="9">Part of the twin-arginine translocation (Tat) system that transports large folded proteins containing a characteristic twin-arginine motif in their signal peptide across membranes. TatA could form the protein-conducting channel of the Tat system.</text>
</comment>
<dbReference type="PANTHER" id="PTHR42982">
    <property type="entry name" value="SEC-INDEPENDENT PROTEIN TRANSLOCASE PROTEIN TATA"/>
    <property type="match status" value="1"/>
</dbReference>
<dbReference type="InterPro" id="IPR003369">
    <property type="entry name" value="TatA/B/E"/>
</dbReference>
<evidence type="ECO:0000256" key="2">
    <source>
        <dbReference type="ARBA" id="ARBA00022448"/>
    </source>
</evidence>
<sequence>MNIGITELLLIAVIVFLLFGTRKLRGIGGDVGTAIRDFKSAMRDDKSPAVAGSKPVAASIENDKE</sequence>
<evidence type="ECO:0000256" key="7">
    <source>
        <dbReference type="ARBA" id="ARBA00023010"/>
    </source>
</evidence>
<evidence type="ECO:0000313" key="12">
    <source>
        <dbReference type="Proteomes" id="UP000009073"/>
    </source>
</evidence>
<keyword evidence="6 9" id="KW-1133">Transmembrane helix</keyword>
<comment type="similarity">
    <text evidence="9">Belongs to the TatA/E family.</text>
</comment>
<dbReference type="GO" id="GO:0008320">
    <property type="term" value="F:protein transmembrane transporter activity"/>
    <property type="evidence" value="ECO:0007669"/>
    <property type="project" value="UniProtKB-UniRule"/>
</dbReference>
<feature type="region of interest" description="Disordered" evidence="10">
    <location>
        <begin position="45"/>
        <end position="65"/>
    </location>
</feature>
<dbReference type="Pfam" id="PF02416">
    <property type="entry name" value="TatA_B_E"/>
    <property type="match status" value="1"/>
</dbReference>
<keyword evidence="8 9" id="KW-0472">Membrane</keyword>
<keyword evidence="12" id="KW-1185">Reference proteome</keyword>
<evidence type="ECO:0000256" key="1">
    <source>
        <dbReference type="ARBA" id="ARBA00004162"/>
    </source>
</evidence>
<dbReference type="RefSeq" id="WP_015879034.1">
    <property type="nucleotide sequence ID" value="NC_012691.1"/>
</dbReference>
<accession>C4L7F0</accession>
<keyword evidence="5 9" id="KW-0653">Protein transport</keyword>
<evidence type="ECO:0000256" key="10">
    <source>
        <dbReference type="SAM" id="MobiDB-lite"/>
    </source>
</evidence>
<dbReference type="HAMAP" id="MF_00236">
    <property type="entry name" value="TatA_E"/>
    <property type="match status" value="1"/>
</dbReference>
<keyword evidence="3 9" id="KW-1003">Cell membrane</keyword>
<protein>
    <recommendedName>
        <fullName evidence="9">Sec-independent protein translocase protein TatA</fullName>
    </recommendedName>
</protein>
<evidence type="ECO:0000256" key="4">
    <source>
        <dbReference type="ARBA" id="ARBA00022692"/>
    </source>
</evidence>